<proteinExistence type="predicted"/>
<dbReference type="AlphaFoldDB" id="A0AA97LUB3"/>
<dbReference type="Proteomes" id="UP000265719">
    <property type="component" value="Chromosome"/>
</dbReference>
<protein>
    <submittedName>
        <fullName evidence="2">Uncharacterized protein</fullName>
    </submittedName>
</protein>
<feature type="transmembrane region" description="Helical" evidence="1">
    <location>
        <begin position="148"/>
        <end position="166"/>
    </location>
</feature>
<dbReference type="EMBL" id="CP063196">
    <property type="protein sequence ID" value="UOE18196.1"/>
    <property type="molecule type" value="Genomic_DNA"/>
</dbReference>
<evidence type="ECO:0000313" key="3">
    <source>
        <dbReference type="Proteomes" id="UP000265719"/>
    </source>
</evidence>
<organism evidence="2 3">
    <name type="scientific">Thermobifida halotolerans</name>
    <dbReference type="NCBI Taxonomy" id="483545"/>
    <lineage>
        <taxon>Bacteria</taxon>
        <taxon>Bacillati</taxon>
        <taxon>Actinomycetota</taxon>
        <taxon>Actinomycetes</taxon>
        <taxon>Streptosporangiales</taxon>
        <taxon>Nocardiopsidaceae</taxon>
        <taxon>Thermobifida</taxon>
    </lineage>
</organism>
<keyword evidence="1" id="KW-1133">Transmembrane helix</keyword>
<dbReference type="KEGG" id="thao:NI17_015245"/>
<feature type="transmembrane region" description="Helical" evidence="1">
    <location>
        <begin position="72"/>
        <end position="92"/>
    </location>
</feature>
<feature type="transmembrane region" description="Helical" evidence="1">
    <location>
        <begin position="104"/>
        <end position="128"/>
    </location>
</feature>
<keyword evidence="1" id="KW-0812">Transmembrane</keyword>
<gene>
    <name evidence="2" type="ORF">NI17_015245</name>
</gene>
<keyword evidence="1" id="KW-0472">Membrane</keyword>
<dbReference type="RefSeq" id="WP_243597520.1">
    <property type="nucleotide sequence ID" value="NZ_CP063196.1"/>
</dbReference>
<sequence>MPHTNGPRPVFDPDLPSEAAARLRRDLERLPRGGGPPPRWLASRSARLAVAAAPPLAAAGLLPLSLYSGSALLALFFLLALLVNCAIGITVAEDVDLHDFVTALLLSPLTAVPLFLLARIIESGLVAVGIPPDGGLGAEDGLLSSMRVSVAVLLVLVGTVAPWGILHATRSAVLAATHRGRYLVERDFGGWPPTVEARTMAAVQQAVDRVREGAEVLGDSFDRRAALTLLREQEWRIAQDLVRHRRHRLELEERRREAVSERVREALRPQEEAVRASWGAITERADAVIDYGRSVHDAVVAHREWEQCEEITRSNDSYADLVASSTSGTLDTEALAADTTQLRAAREARDERVREAMRAGEWLTHALR</sequence>
<evidence type="ECO:0000256" key="1">
    <source>
        <dbReference type="SAM" id="Phobius"/>
    </source>
</evidence>
<evidence type="ECO:0000313" key="2">
    <source>
        <dbReference type="EMBL" id="UOE18196.1"/>
    </source>
</evidence>
<name>A0AA97LUB3_9ACTN</name>
<keyword evidence="3" id="KW-1185">Reference proteome</keyword>
<accession>A0AA97LUB3</accession>
<reference evidence="2" key="1">
    <citation type="submission" date="2020-10" db="EMBL/GenBank/DDBJ databases">
        <title>De novo genome project of the cellulose decomposer Thermobifida halotolerans type strain.</title>
        <authorList>
            <person name="Nagy I."/>
            <person name="Horvath B."/>
            <person name="Kukolya J."/>
            <person name="Nagy I."/>
            <person name="Orsini M."/>
        </authorList>
    </citation>
    <scope>NUCLEOTIDE SEQUENCE</scope>
    <source>
        <strain evidence="2">DSM 44931</strain>
    </source>
</reference>